<evidence type="ECO:0000313" key="10">
    <source>
        <dbReference type="EMBL" id="KAL0071182.1"/>
    </source>
</evidence>
<dbReference type="PROSITE" id="PS50073">
    <property type="entry name" value="COPPER_FIST_2"/>
    <property type="match status" value="1"/>
</dbReference>
<keyword evidence="7" id="KW-0539">Nucleus</keyword>
<dbReference type="Gene3D" id="3.90.430.10">
    <property type="entry name" value="Copper fist DNA-binding domain"/>
    <property type="match status" value="1"/>
</dbReference>
<evidence type="ECO:0000256" key="3">
    <source>
        <dbReference type="ARBA" id="ARBA00022833"/>
    </source>
</evidence>
<feature type="region of interest" description="Disordered" evidence="8">
    <location>
        <begin position="177"/>
        <end position="212"/>
    </location>
</feature>
<feature type="region of interest" description="Disordered" evidence="8">
    <location>
        <begin position="129"/>
        <end position="160"/>
    </location>
</feature>
<dbReference type="PRINTS" id="PR00617">
    <property type="entry name" value="COPPERFIST"/>
</dbReference>
<feature type="region of interest" description="Disordered" evidence="8">
    <location>
        <begin position="506"/>
        <end position="547"/>
    </location>
</feature>
<dbReference type="EMBL" id="JBBXMP010000004">
    <property type="protein sequence ID" value="KAL0071182.1"/>
    <property type="molecule type" value="Genomic_DNA"/>
</dbReference>
<protein>
    <submittedName>
        <fullName evidence="10">Copper-binding transcription factor</fullName>
    </submittedName>
</protein>
<evidence type="ECO:0000256" key="8">
    <source>
        <dbReference type="SAM" id="MobiDB-lite"/>
    </source>
</evidence>
<dbReference type="InterPro" id="IPR036395">
    <property type="entry name" value="Cu_fist_DNA-bd_dom_sf"/>
</dbReference>
<dbReference type="SMART" id="SM01090">
    <property type="entry name" value="Copper-fist"/>
    <property type="match status" value="1"/>
</dbReference>
<comment type="subcellular location">
    <subcellularLocation>
        <location evidence="1">Nucleus</location>
    </subcellularLocation>
</comment>
<feature type="region of interest" description="Disordered" evidence="8">
    <location>
        <begin position="274"/>
        <end position="293"/>
    </location>
</feature>
<dbReference type="Pfam" id="PF00649">
    <property type="entry name" value="Copper-fist"/>
    <property type="match status" value="1"/>
</dbReference>
<proteinExistence type="predicted"/>
<dbReference type="Proteomes" id="UP001437256">
    <property type="component" value="Unassembled WGS sequence"/>
</dbReference>
<evidence type="ECO:0000256" key="5">
    <source>
        <dbReference type="ARBA" id="ARBA00023015"/>
    </source>
</evidence>
<dbReference type="InterPro" id="IPR051763">
    <property type="entry name" value="Copper_Homeo_Regul"/>
</dbReference>
<keyword evidence="6" id="KW-0804">Transcription</keyword>
<evidence type="ECO:0000256" key="6">
    <source>
        <dbReference type="ARBA" id="ARBA00023163"/>
    </source>
</evidence>
<organism evidence="10 11">
    <name type="scientific">Marasmius tenuissimus</name>
    <dbReference type="NCBI Taxonomy" id="585030"/>
    <lineage>
        <taxon>Eukaryota</taxon>
        <taxon>Fungi</taxon>
        <taxon>Dikarya</taxon>
        <taxon>Basidiomycota</taxon>
        <taxon>Agaricomycotina</taxon>
        <taxon>Agaricomycetes</taxon>
        <taxon>Agaricomycetidae</taxon>
        <taxon>Agaricales</taxon>
        <taxon>Marasmiineae</taxon>
        <taxon>Marasmiaceae</taxon>
        <taxon>Marasmius</taxon>
    </lineage>
</organism>
<evidence type="ECO:0000256" key="7">
    <source>
        <dbReference type="ARBA" id="ARBA00023242"/>
    </source>
</evidence>
<evidence type="ECO:0000256" key="4">
    <source>
        <dbReference type="ARBA" id="ARBA00023008"/>
    </source>
</evidence>
<evidence type="ECO:0000313" key="11">
    <source>
        <dbReference type="Proteomes" id="UP001437256"/>
    </source>
</evidence>
<feature type="domain" description="Copper-fist" evidence="9">
    <location>
        <begin position="1"/>
        <end position="40"/>
    </location>
</feature>
<evidence type="ECO:0000256" key="1">
    <source>
        <dbReference type="ARBA" id="ARBA00004123"/>
    </source>
</evidence>
<dbReference type="PANTHER" id="PTHR28088">
    <property type="entry name" value="TRANSCRIPTIONAL ACTIVATOR HAA1-RELATED"/>
    <property type="match status" value="1"/>
</dbReference>
<keyword evidence="11" id="KW-1185">Reference proteome</keyword>
<reference evidence="10 11" key="1">
    <citation type="submission" date="2024-05" db="EMBL/GenBank/DDBJ databases">
        <title>A draft genome resource for the thread blight pathogen Marasmius tenuissimus strain MS-2.</title>
        <authorList>
            <person name="Yulfo-Soto G.E."/>
            <person name="Baruah I.K."/>
            <person name="Amoako-Attah I."/>
            <person name="Bukari Y."/>
            <person name="Meinhardt L.W."/>
            <person name="Bailey B.A."/>
            <person name="Cohen S.P."/>
        </authorList>
    </citation>
    <scope>NUCLEOTIDE SEQUENCE [LARGE SCALE GENOMIC DNA]</scope>
    <source>
        <strain evidence="10 11">MS-2</strain>
    </source>
</reference>
<feature type="compositionally biased region" description="Low complexity" evidence="8">
    <location>
        <begin position="510"/>
        <end position="526"/>
    </location>
</feature>
<sequence>MVLISSKKYACETCIKGHRSSSCKHTDRPLFEIKKKGRPVTQCEHCRELRKTKQVHVKCICIKADGTPASSKGSNKALESAAFPNGLPEALEASVALQLLSEGHSSDSDHGKSGGCQCHKEGGCNCCTPRKSAPRRRKKEPSEDKSHPGSGANTPPNVAGAFTSDAALTRVAELRPVLPKPALTRRPEHPDGPIHEASAGHHHTHGGRLHDASLYSPYGRAYDYNHPHHHTSYTEDSSAISPDEPPSLNFGYSASMPFASTSSSSPIDERAPGVVGRGAGSPSNTSTFEQGDLSPWYSAPTTGGVGDVIASFCGCGEECGCQGCTIHVPTSNTNRPNPTCGSPSGSACCASCLNCSALAGAPPLAYAGAIPPNTALSIHQSQDNGRDLVDEWVRQLDGSYSSAAPTFDLAAAGYGDFGMEMYNLPNGMSGCRCPPGLCQCGAESGCGCGGCERQSQGFAVSGERGCCDRGAQTPPVFDDSPSGLPGFYNHLNASLETMPPNAIAGQMQFRSRSSSSSSSSASSNRSHFIGMLLGTPSPHETAQQQYF</sequence>
<keyword evidence="4" id="KW-0186">Copper</keyword>
<dbReference type="SMART" id="SM00412">
    <property type="entry name" value="Cu_FIST"/>
    <property type="match status" value="1"/>
</dbReference>
<name>A0ABR3ACT2_9AGAR</name>
<dbReference type="InterPro" id="IPR001083">
    <property type="entry name" value="Cu_fist_DNA-bd_dom"/>
</dbReference>
<dbReference type="PROSITE" id="PS01119">
    <property type="entry name" value="COPPER_FIST_1"/>
    <property type="match status" value="1"/>
</dbReference>
<evidence type="ECO:0000256" key="2">
    <source>
        <dbReference type="ARBA" id="ARBA00022723"/>
    </source>
</evidence>
<feature type="compositionally biased region" description="Polar residues" evidence="8">
    <location>
        <begin position="538"/>
        <end position="547"/>
    </location>
</feature>
<accession>A0ABR3ACT2</accession>
<comment type="caution">
    <text evidence="10">The sequence shown here is derived from an EMBL/GenBank/DDBJ whole genome shotgun (WGS) entry which is preliminary data.</text>
</comment>
<dbReference type="SUPFAM" id="SSF57879">
    <property type="entry name" value="Zinc domain conserved in yeast copper-regulated transcription factors"/>
    <property type="match status" value="1"/>
</dbReference>
<evidence type="ECO:0000259" key="9">
    <source>
        <dbReference type="PROSITE" id="PS50073"/>
    </source>
</evidence>
<feature type="compositionally biased region" description="Basic and acidic residues" evidence="8">
    <location>
        <begin position="185"/>
        <end position="194"/>
    </location>
</feature>
<dbReference type="PANTHER" id="PTHR28088:SF5">
    <property type="entry name" value="TRANSCRIPTIONAL ACTIVATOR HAA1-RELATED"/>
    <property type="match status" value="1"/>
</dbReference>
<keyword evidence="3" id="KW-0862">Zinc</keyword>
<gene>
    <name evidence="10" type="primary">CUP2_1</name>
    <name evidence="10" type="ORF">AAF712_001746</name>
</gene>
<keyword evidence="2" id="KW-0479">Metal-binding</keyword>
<keyword evidence="5" id="KW-0805">Transcription regulation</keyword>